<dbReference type="SUPFAM" id="SSF109854">
    <property type="entry name" value="DinB/YfiT-like putative metalloenzymes"/>
    <property type="match status" value="1"/>
</dbReference>
<dbReference type="NCBIfam" id="TIGR03086">
    <property type="entry name" value="TIGR03086 family metal-binding protein"/>
    <property type="match status" value="1"/>
</dbReference>
<organism evidence="2 3">
    <name type="scientific">Tsukamurella pseudospumae</name>
    <dbReference type="NCBI Taxonomy" id="239498"/>
    <lineage>
        <taxon>Bacteria</taxon>
        <taxon>Bacillati</taxon>
        <taxon>Actinomycetota</taxon>
        <taxon>Actinomycetes</taxon>
        <taxon>Mycobacteriales</taxon>
        <taxon>Tsukamurellaceae</taxon>
        <taxon>Tsukamurella</taxon>
    </lineage>
</organism>
<feature type="domain" description="Mycothiol-dependent maleylpyruvate isomerase metal-binding" evidence="1">
    <location>
        <begin position="17"/>
        <end position="128"/>
    </location>
</feature>
<dbReference type="InterPro" id="IPR024344">
    <property type="entry name" value="MDMPI_metal-binding"/>
</dbReference>
<dbReference type="Proteomes" id="UP000070409">
    <property type="component" value="Unassembled WGS sequence"/>
</dbReference>
<evidence type="ECO:0000259" key="1">
    <source>
        <dbReference type="Pfam" id="PF11716"/>
    </source>
</evidence>
<comment type="caution">
    <text evidence="2">The sequence shown here is derived from an EMBL/GenBank/DDBJ whole genome shotgun (WGS) entry which is preliminary data.</text>
</comment>
<sequence>MTNTATDPRPAYAAVSAWMQSLLAGITADQFDKPTPCDEFDVRALAQHIGAVGLRSVALAEVATVEGQPFLADDYSAEAYGATRERALEAWDVAPLGREVTVPWGVVPGFAALGMYINETLVHGWDLAVATGQPAEFGGDPAVVEGALAAVHAALPAEIRGMEGVPFGPVVEPRDGAGPTERLANWNGRSAAGWVA</sequence>
<protein>
    <recommendedName>
        <fullName evidence="1">Mycothiol-dependent maleylpyruvate isomerase metal-binding domain-containing protein</fullName>
    </recommendedName>
</protein>
<dbReference type="InterPro" id="IPR034660">
    <property type="entry name" value="DinB/YfiT-like"/>
</dbReference>
<dbReference type="InterPro" id="IPR017520">
    <property type="entry name" value="CHP03086"/>
</dbReference>
<dbReference type="NCBIfam" id="TIGR03083">
    <property type="entry name" value="maleylpyruvate isomerase family mycothiol-dependent enzyme"/>
    <property type="match status" value="1"/>
</dbReference>
<reference evidence="2 3" key="1">
    <citation type="submission" date="2016-02" db="EMBL/GenBank/DDBJ databases">
        <authorList>
            <person name="Teng J.L."/>
            <person name="Tang Y."/>
            <person name="Huang Y."/>
            <person name="Guo F."/>
            <person name="Wei W."/>
            <person name="Chen J.H."/>
            <person name="Wong S.Y."/>
            <person name="Lau S.K."/>
            <person name="Woo P.C."/>
        </authorList>
    </citation>
    <scope>NUCLEOTIDE SEQUENCE [LARGE SCALE GENOMIC DNA]</scope>
    <source>
        <strain evidence="2 3">JCM 13375</strain>
    </source>
</reference>
<evidence type="ECO:0000313" key="3">
    <source>
        <dbReference type="Proteomes" id="UP000070409"/>
    </source>
</evidence>
<name>A0A137YTJ4_9ACTN</name>
<gene>
    <name evidence="2" type="ORF">AXK61_12045</name>
</gene>
<keyword evidence="3" id="KW-1185">Reference proteome</keyword>
<dbReference type="Pfam" id="PF11716">
    <property type="entry name" value="MDMPI_N"/>
    <property type="match status" value="1"/>
</dbReference>
<dbReference type="InterPro" id="IPR017517">
    <property type="entry name" value="Maleyloyr_isom"/>
</dbReference>
<accession>A0A137YTJ4</accession>
<dbReference type="RefSeq" id="WP_068747160.1">
    <property type="nucleotide sequence ID" value="NZ_LSRE01000050.1"/>
</dbReference>
<evidence type="ECO:0000313" key="2">
    <source>
        <dbReference type="EMBL" id="KXO89324.1"/>
    </source>
</evidence>
<proteinExistence type="predicted"/>
<dbReference type="EMBL" id="LSRE01000050">
    <property type="protein sequence ID" value="KXO89324.1"/>
    <property type="molecule type" value="Genomic_DNA"/>
</dbReference>